<keyword evidence="12" id="KW-0255">Endonuclease</keyword>
<evidence type="ECO:0000256" key="2">
    <source>
        <dbReference type="ARBA" id="ARBA00011044"/>
    </source>
</evidence>
<dbReference type="Pfam" id="PF12323">
    <property type="entry name" value="HTH_OrfB_IS605"/>
    <property type="match status" value="1"/>
</dbReference>
<evidence type="ECO:0000256" key="5">
    <source>
        <dbReference type="ARBA" id="ARBA00022833"/>
    </source>
</evidence>
<dbReference type="GO" id="GO:0006310">
    <property type="term" value="P:DNA recombination"/>
    <property type="evidence" value="ECO:0007669"/>
    <property type="project" value="UniProtKB-KW"/>
</dbReference>
<protein>
    <submittedName>
        <fullName evidence="12">RNA-guided endonuclease InsQ/TnpB family protein</fullName>
    </submittedName>
</protein>
<dbReference type="Pfam" id="PF01385">
    <property type="entry name" value="OrfB_IS605"/>
    <property type="match status" value="1"/>
</dbReference>
<dbReference type="PANTHER" id="PTHR30405:SF25">
    <property type="entry name" value="RNA-GUIDED DNA ENDONUCLEASE INSQ-RELATED"/>
    <property type="match status" value="1"/>
</dbReference>
<evidence type="ECO:0000313" key="12">
    <source>
        <dbReference type="EMBL" id="XDQ82370.1"/>
    </source>
</evidence>
<keyword evidence="12" id="KW-0540">Nuclease</keyword>
<dbReference type="EMBL" id="CP163445">
    <property type="protein sequence ID" value="XDQ82370.1"/>
    <property type="molecule type" value="Genomic_DNA"/>
</dbReference>
<dbReference type="InterPro" id="IPR051399">
    <property type="entry name" value="RNA-guided_DNA_endo/Transpos"/>
</dbReference>
<dbReference type="GO" id="GO:0046872">
    <property type="term" value="F:metal ion binding"/>
    <property type="evidence" value="ECO:0007669"/>
    <property type="project" value="UniProtKB-KW"/>
</dbReference>
<feature type="domain" description="Probable transposase IS891/IS1136/IS1341" evidence="9">
    <location>
        <begin position="171"/>
        <end position="283"/>
    </location>
</feature>
<dbReference type="InterPro" id="IPR010095">
    <property type="entry name" value="Cas12f1-like_TNB"/>
</dbReference>
<evidence type="ECO:0000256" key="7">
    <source>
        <dbReference type="ARBA" id="ARBA00023172"/>
    </source>
</evidence>
<keyword evidence="3" id="KW-0815">Transposition</keyword>
<gene>
    <name evidence="12" type="ORF">AB2U05_29745</name>
</gene>
<evidence type="ECO:0000259" key="9">
    <source>
        <dbReference type="Pfam" id="PF01385"/>
    </source>
</evidence>
<dbReference type="Pfam" id="PF07282">
    <property type="entry name" value="Cas12f1-like_TNB"/>
    <property type="match status" value="1"/>
</dbReference>
<feature type="domain" description="Transposase putative helix-turn-helix" evidence="11">
    <location>
        <begin position="1"/>
        <end position="44"/>
    </location>
</feature>
<name>A0AB39TT81_9ACTN</name>
<keyword evidence="5" id="KW-0862">Zinc</keyword>
<keyword evidence="12" id="KW-0378">Hydrolase</keyword>
<reference evidence="12" key="1">
    <citation type="submission" date="2024-07" db="EMBL/GenBank/DDBJ databases">
        <authorList>
            <person name="Yu S.T."/>
        </authorList>
    </citation>
    <scope>NUCLEOTIDE SEQUENCE</scope>
    <source>
        <strain evidence="12">Y1</strain>
    </source>
</reference>
<keyword evidence="6" id="KW-0238">DNA-binding</keyword>
<dbReference type="PANTHER" id="PTHR30405">
    <property type="entry name" value="TRANSPOSASE"/>
    <property type="match status" value="1"/>
</dbReference>
<evidence type="ECO:0000259" key="10">
    <source>
        <dbReference type="Pfam" id="PF07282"/>
    </source>
</evidence>
<dbReference type="GO" id="GO:0032196">
    <property type="term" value="P:transposition"/>
    <property type="evidence" value="ECO:0007669"/>
    <property type="project" value="UniProtKB-KW"/>
</dbReference>
<dbReference type="RefSeq" id="WP_369184768.1">
    <property type="nucleotide sequence ID" value="NZ_CP163445.1"/>
</dbReference>
<dbReference type="InterPro" id="IPR021027">
    <property type="entry name" value="Transposase_put_HTH"/>
</dbReference>
<dbReference type="GO" id="GO:0003677">
    <property type="term" value="F:DNA binding"/>
    <property type="evidence" value="ECO:0007669"/>
    <property type="project" value="UniProtKB-KW"/>
</dbReference>
<comment type="similarity">
    <text evidence="1">In the C-terminal section; belongs to the transposase 35 family.</text>
</comment>
<evidence type="ECO:0000256" key="4">
    <source>
        <dbReference type="ARBA" id="ARBA00022723"/>
    </source>
</evidence>
<sequence length="417" mass="46066">MHLRYSYRIYPTTSQRAVLARTFGCARVVYNDALAIRKSARKTGQPYPRSTDLQKLVITAAKKTGERAWLASVGVDPLIQSLRDLDAAYRNFFDSVSGKRAGRPVGLPRFKSRKDSRQSLRFTRNGFRIRSNGKLNLAKIGDVRVKWSRRLPADPSSVTIVLDPAGRYHASFVVEIEPEPLPEVDAEVGIDLGLTTYAVLSDGSVINNPRFLRKAEKKLKAAQRELSRKAKGSKNRAKARRKVAKAHAKVADTRMDWLHKQTTRIIRENQAVYLEDLNVRGLARGPLAKSVHDAGWSIFRRLLEEKAARYGRHVGTIGRAFPSSQLCSACGHRDGPKPLAVREWACDTCGVQHDRDLNAARNILAAGQADRLNAPGGPVRPGVAISRQARPGERGTHLGDRRTTSVRAAGAGGIPRP</sequence>
<evidence type="ECO:0000259" key="11">
    <source>
        <dbReference type="Pfam" id="PF12323"/>
    </source>
</evidence>
<dbReference type="InterPro" id="IPR001959">
    <property type="entry name" value="Transposase"/>
</dbReference>
<evidence type="ECO:0000256" key="6">
    <source>
        <dbReference type="ARBA" id="ARBA00023125"/>
    </source>
</evidence>
<evidence type="ECO:0000256" key="3">
    <source>
        <dbReference type="ARBA" id="ARBA00022578"/>
    </source>
</evidence>
<keyword evidence="7" id="KW-0233">DNA recombination</keyword>
<dbReference type="NCBIfam" id="NF040570">
    <property type="entry name" value="guided_TnpB"/>
    <property type="match status" value="1"/>
</dbReference>
<keyword evidence="4" id="KW-0479">Metal-binding</keyword>
<feature type="region of interest" description="Disordered" evidence="8">
    <location>
        <begin position="373"/>
        <end position="417"/>
    </location>
</feature>
<evidence type="ECO:0000256" key="1">
    <source>
        <dbReference type="ARBA" id="ARBA00008761"/>
    </source>
</evidence>
<dbReference type="AlphaFoldDB" id="A0AB39TT81"/>
<dbReference type="GO" id="GO:0004519">
    <property type="term" value="F:endonuclease activity"/>
    <property type="evidence" value="ECO:0007669"/>
    <property type="project" value="UniProtKB-KW"/>
</dbReference>
<evidence type="ECO:0000256" key="8">
    <source>
        <dbReference type="SAM" id="MobiDB-lite"/>
    </source>
</evidence>
<accession>A0AB39TT81</accession>
<feature type="domain" description="Cas12f1-like TNB" evidence="10">
    <location>
        <begin position="296"/>
        <end position="363"/>
    </location>
</feature>
<comment type="similarity">
    <text evidence="2">In the N-terminal section; belongs to the transposase 2 family.</text>
</comment>
<organism evidence="12">
    <name type="scientific">Streptomyces sp. Y1</name>
    <dbReference type="NCBI Taxonomy" id="3238634"/>
    <lineage>
        <taxon>Bacteria</taxon>
        <taxon>Bacillati</taxon>
        <taxon>Actinomycetota</taxon>
        <taxon>Actinomycetes</taxon>
        <taxon>Kitasatosporales</taxon>
        <taxon>Streptomycetaceae</taxon>
        <taxon>Streptomyces</taxon>
    </lineage>
</organism>
<proteinExistence type="inferred from homology"/>
<feature type="compositionally biased region" description="Basic and acidic residues" evidence="8">
    <location>
        <begin position="390"/>
        <end position="403"/>
    </location>
</feature>